<evidence type="ECO:0000256" key="4">
    <source>
        <dbReference type="ARBA" id="ARBA00022989"/>
    </source>
</evidence>
<feature type="transmembrane region" description="Helical" evidence="7">
    <location>
        <begin position="107"/>
        <end position="129"/>
    </location>
</feature>
<proteinExistence type="predicted"/>
<evidence type="ECO:0000256" key="5">
    <source>
        <dbReference type="ARBA" id="ARBA00023032"/>
    </source>
</evidence>
<keyword evidence="9" id="KW-0934">Plastid</keyword>
<feature type="domain" description="ABC transmembrane type-1" evidence="8">
    <location>
        <begin position="67"/>
        <end position="249"/>
    </location>
</feature>
<comment type="subcellular location">
    <subcellularLocation>
        <location evidence="1">Plastid membrane</location>
        <topology evidence="1">Multi-pass membrane protein</topology>
    </subcellularLocation>
</comment>
<feature type="transmembrane region" description="Helical" evidence="7">
    <location>
        <begin position="197"/>
        <end position="218"/>
    </location>
</feature>
<evidence type="ECO:0000256" key="7">
    <source>
        <dbReference type="SAM" id="Phobius"/>
    </source>
</evidence>
<dbReference type="Pfam" id="PF00528">
    <property type="entry name" value="BPD_transp_1"/>
    <property type="match status" value="1"/>
</dbReference>
<gene>
    <name evidence="9" type="primary">cysT</name>
</gene>
<dbReference type="GO" id="GO:0042170">
    <property type="term" value="C:plastid membrane"/>
    <property type="evidence" value="ECO:0007669"/>
    <property type="project" value="UniProtKB-SubCell"/>
</dbReference>
<protein>
    <submittedName>
        <fullName evidence="9">Probable transport protein</fullName>
    </submittedName>
</protein>
<keyword evidence="9" id="KW-0150">Chloroplast</keyword>
<dbReference type="InterPro" id="IPR000515">
    <property type="entry name" value="MetI-like"/>
</dbReference>
<dbReference type="InterPro" id="IPR035906">
    <property type="entry name" value="MetI-like_sf"/>
</dbReference>
<name>A6YG58_PLETE</name>
<evidence type="ECO:0000256" key="2">
    <source>
        <dbReference type="ARBA" id="ARBA00022448"/>
    </source>
</evidence>
<feature type="transmembrane region" description="Helical" evidence="7">
    <location>
        <begin position="224"/>
        <end position="246"/>
    </location>
</feature>
<feature type="transmembrane region" description="Helical" evidence="7">
    <location>
        <begin position="71"/>
        <end position="95"/>
    </location>
</feature>
<evidence type="ECO:0000259" key="8">
    <source>
        <dbReference type="PROSITE" id="PS50928"/>
    </source>
</evidence>
<feature type="transmembrane region" description="Helical" evidence="7">
    <location>
        <begin position="24"/>
        <end position="51"/>
    </location>
</feature>
<accession>A6YG58</accession>
<organism evidence="9">
    <name type="scientific">Pleurastrum terricola</name>
    <name type="common">Filamentous green alga</name>
    <name type="synonym">Leptosira terrestris</name>
    <dbReference type="NCBI Taxonomy" id="34116"/>
    <lineage>
        <taxon>Eukaryota</taxon>
        <taxon>Viridiplantae</taxon>
        <taxon>Chlorophyta</taxon>
        <taxon>core chlorophytes</taxon>
        <taxon>Chlorophyceae</taxon>
        <taxon>CS clade</taxon>
        <taxon>Chlamydomonadales</taxon>
        <taxon>Pleurastraceae</taxon>
        <taxon>Pleurastrum</taxon>
    </lineage>
</organism>
<dbReference type="PANTHER" id="PTHR30406">
    <property type="entry name" value="SULFATE TRANSPORT SYSTEM PERMEASE PROTEIN"/>
    <property type="match status" value="1"/>
</dbReference>
<evidence type="ECO:0000256" key="6">
    <source>
        <dbReference type="ARBA" id="ARBA00023136"/>
    </source>
</evidence>
<dbReference type="EMBL" id="EF506945">
    <property type="protein sequence ID" value="ABO69280.1"/>
    <property type="molecule type" value="Genomic_DNA"/>
</dbReference>
<dbReference type="PANTHER" id="PTHR30406:SF8">
    <property type="entry name" value="SULFATE TRANSPORT SYSTEM PERMEASE PROTEIN CYST"/>
    <property type="match status" value="1"/>
</dbReference>
<dbReference type="GeneID" id="5383794"/>
<keyword evidence="6 7" id="KW-0472">Membrane</keyword>
<keyword evidence="5" id="KW-0764">Sulfate transport</keyword>
<sequence>MILINTMWFFIQDFLISLKKGSQYIWSISYIVFGLLVPILTVYFTAIQIVFLDPHAFIMEPIAQAAYSLTLAMSCIACIFNSSFGALLGWVMARFNFFGPARKLADCFIDLPFSISTAVSGAALATTYATNGIFGHLLNQFGITVLFTKLGIAIAMLFASFPYMTRTIQATLYEIEPEIEEASASLGATDGETFRKVIFPILIPSLIAGALFIVSRSIGEFGTIVMIFIKCSICGFSRNCITFTVFRKF</sequence>
<dbReference type="GO" id="GO:0005886">
    <property type="term" value="C:plasma membrane"/>
    <property type="evidence" value="ECO:0007669"/>
    <property type="project" value="TreeGrafter"/>
</dbReference>
<dbReference type="SUPFAM" id="SSF161098">
    <property type="entry name" value="MetI-like"/>
    <property type="match status" value="1"/>
</dbReference>
<dbReference type="GO" id="GO:0015419">
    <property type="term" value="F:ABC-type sulfate transporter activity"/>
    <property type="evidence" value="ECO:0007669"/>
    <property type="project" value="InterPro"/>
</dbReference>
<dbReference type="AlphaFoldDB" id="A6YG58"/>
<keyword evidence="2" id="KW-0813">Transport</keyword>
<keyword evidence="3 7" id="KW-0812">Transmembrane</keyword>
<reference evidence="9" key="1">
    <citation type="journal article" date="2007" name="BMC Genomics">
        <title>The chloroplast genome sequence of the green alga Leptosira terrestris: multiple losses of the inverted repeat and extensive genome rearrangements within the Trebouxiophyceae.</title>
        <authorList>
            <person name="de Cambiaire J.C."/>
            <person name="Otis C."/>
            <person name="Turmel M."/>
            <person name="Lemieux C."/>
        </authorList>
    </citation>
    <scope>NUCLEOTIDE SEQUENCE [LARGE SCALE GENOMIC DNA]</scope>
</reference>
<reference evidence="9" key="2">
    <citation type="submission" date="2007-03" db="EMBL/GenBank/DDBJ databases">
        <authorList>
            <consortium name="NIH - Zebrafish Gene Collection (ZGC) project"/>
        </authorList>
    </citation>
    <scope>NUCLEOTIDE SEQUENCE</scope>
</reference>
<dbReference type="RefSeq" id="YP_001382135.1">
    <property type="nucleotide sequence ID" value="NC_009681.1"/>
</dbReference>
<dbReference type="Gene3D" id="1.10.3720.10">
    <property type="entry name" value="MetI-like"/>
    <property type="match status" value="1"/>
</dbReference>
<evidence type="ECO:0000256" key="3">
    <source>
        <dbReference type="ARBA" id="ARBA00022692"/>
    </source>
</evidence>
<dbReference type="CDD" id="cd06261">
    <property type="entry name" value="TM_PBP2"/>
    <property type="match status" value="1"/>
</dbReference>
<evidence type="ECO:0000313" key="9">
    <source>
        <dbReference type="EMBL" id="ABO69280.1"/>
    </source>
</evidence>
<dbReference type="PROSITE" id="PS50928">
    <property type="entry name" value="ABC_TM1"/>
    <property type="match status" value="1"/>
</dbReference>
<keyword evidence="4 7" id="KW-1133">Transmembrane helix</keyword>
<dbReference type="InterPro" id="IPR005667">
    <property type="entry name" value="Sulph_transpt2"/>
</dbReference>
<evidence type="ECO:0000256" key="1">
    <source>
        <dbReference type="ARBA" id="ARBA00004446"/>
    </source>
</evidence>
<geneLocation type="chloroplast" evidence="9"/>
<feature type="transmembrane region" description="Helical" evidence="7">
    <location>
        <begin position="141"/>
        <end position="161"/>
    </location>
</feature>